<feature type="domain" description="GRIP" evidence="8">
    <location>
        <begin position="762"/>
        <end position="810"/>
    </location>
</feature>
<dbReference type="GO" id="GO:0005794">
    <property type="term" value="C:Golgi apparatus"/>
    <property type="evidence" value="ECO:0007669"/>
    <property type="project" value="TreeGrafter"/>
</dbReference>
<feature type="region of interest" description="Disordered" evidence="7">
    <location>
        <begin position="1"/>
        <end position="152"/>
    </location>
</feature>
<dbReference type="InterPro" id="IPR051952">
    <property type="entry name" value="Golgi-autophagy_related"/>
</dbReference>
<feature type="coiled-coil region" evidence="6">
    <location>
        <begin position="501"/>
        <end position="528"/>
    </location>
</feature>
<keyword evidence="3" id="KW-0963">Cytoplasm</keyword>
<dbReference type="PANTHER" id="PTHR23157">
    <property type="entry name" value="GRIP AND COILED-COIL DOMAIN-CONTAINING PROTEIN 1"/>
    <property type="match status" value="1"/>
</dbReference>
<comment type="subcellular location">
    <subcellularLocation>
        <location evidence="2">Cytoplasm</location>
    </subcellularLocation>
    <subcellularLocation>
        <location evidence="1">Endomembrane system</location>
        <topology evidence="1">Peripheral membrane protein</topology>
    </subcellularLocation>
</comment>
<keyword evidence="5" id="KW-0472">Membrane</keyword>
<dbReference type="InterPro" id="IPR000237">
    <property type="entry name" value="GRIP_dom"/>
</dbReference>
<keyword evidence="4 6" id="KW-0175">Coiled coil</keyword>
<dbReference type="Gene3D" id="1.10.220.60">
    <property type="entry name" value="GRIP domain"/>
    <property type="match status" value="1"/>
</dbReference>
<evidence type="ECO:0000256" key="2">
    <source>
        <dbReference type="ARBA" id="ARBA00004496"/>
    </source>
</evidence>
<evidence type="ECO:0000256" key="7">
    <source>
        <dbReference type="SAM" id="MobiDB-lite"/>
    </source>
</evidence>
<feature type="compositionally biased region" description="Basic and acidic residues" evidence="7">
    <location>
        <begin position="40"/>
        <end position="54"/>
    </location>
</feature>
<dbReference type="PROSITE" id="PS50913">
    <property type="entry name" value="GRIP"/>
    <property type="match status" value="1"/>
</dbReference>
<accession>A0AAD4QTW3</accession>
<feature type="coiled-coil region" evidence="6">
    <location>
        <begin position="291"/>
        <end position="325"/>
    </location>
</feature>
<feature type="region of interest" description="Disordered" evidence="7">
    <location>
        <begin position="723"/>
        <end position="764"/>
    </location>
</feature>
<dbReference type="EMBL" id="WTXG01000001">
    <property type="protein sequence ID" value="KAI0307801.1"/>
    <property type="molecule type" value="Genomic_DNA"/>
</dbReference>
<name>A0AAD4QTW3_9AGAM</name>
<evidence type="ECO:0000256" key="4">
    <source>
        <dbReference type="ARBA" id="ARBA00023054"/>
    </source>
</evidence>
<feature type="compositionally biased region" description="Polar residues" evidence="7">
    <location>
        <begin position="111"/>
        <end position="122"/>
    </location>
</feature>
<feature type="coiled-coil region" evidence="6">
    <location>
        <begin position="667"/>
        <end position="694"/>
    </location>
</feature>
<dbReference type="Proteomes" id="UP001203297">
    <property type="component" value="Unassembled WGS sequence"/>
</dbReference>
<comment type="caution">
    <text evidence="9">The sequence shown here is derived from an EMBL/GenBank/DDBJ whole genome shotgun (WGS) entry which is preliminary data.</text>
</comment>
<feature type="compositionally biased region" description="Polar residues" evidence="7">
    <location>
        <begin position="61"/>
        <end position="74"/>
    </location>
</feature>
<protein>
    <recommendedName>
        <fullName evidence="8">GRIP domain-containing protein</fullName>
    </recommendedName>
</protein>
<evidence type="ECO:0000256" key="1">
    <source>
        <dbReference type="ARBA" id="ARBA00004184"/>
    </source>
</evidence>
<gene>
    <name evidence="9" type="ORF">B0F90DRAFT_1813194</name>
</gene>
<evidence type="ECO:0000256" key="3">
    <source>
        <dbReference type="ARBA" id="ARBA00022490"/>
    </source>
</evidence>
<proteinExistence type="predicted"/>
<evidence type="ECO:0000256" key="6">
    <source>
        <dbReference type="SAM" id="Coils"/>
    </source>
</evidence>
<keyword evidence="10" id="KW-1185">Reference proteome</keyword>
<evidence type="ECO:0000259" key="8">
    <source>
        <dbReference type="PROSITE" id="PS50913"/>
    </source>
</evidence>
<feature type="compositionally biased region" description="Low complexity" evidence="7">
    <location>
        <begin position="731"/>
        <end position="740"/>
    </location>
</feature>
<reference evidence="9" key="1">
    <citation type="journal article" date="2022" name="New Phytol.">
        <title>Evolutionary transition to the ectomycorrhizal habit in the genomes of a hyperdiverse lineage of mushroom-forming fungi.</title>
        <authorList>
            <person name="Looney B."/>
            <person name="Miyauchi S."/>
            <person name="Morin E."/>
            <person name="Drula E."/>
            <person name="Courty P.E."/>
            <person name="Kohler A."/>
            <person name="Kuo A."/>
            <person name="LaButti K."/>
            <person name="Pangilinan J."/>
            <person name="Lipzen A."/>
            <person name="Riley R."/>
            <person name="Andreopoulos W."/>
            <person name="He G."/>
            <person name="Johnson J."/>
            <person name="Nolan M."/>
            <person name="Tritt A."/>
            <person name="Barry K.W."/>
            <person name="Grigoriev I.V."/>
            <person name="Nagy L.G."/>
            <person name="Hibbett D."/>
            <person name="Henrissat B."/>
            <person name="Matheny P.B."/>
            <person name="Labbe J."/>
            <person name="Martin F.M."/>
        </authorList>
    </citation>
    <scope>NUCLEOTIDE SEQUENCE</scope>
    <source>
        <strain evidence="9">BPL690</strain>
    </source>
</reference>
<sequence length="811" mass="91160">MFSQFRNVVEGLAQPRLSQGSPHRSASLERSQPSSPAKPLTDRPFKAKLEDRLRASFTIGEESNPSTPTASSRVSPVPQLVNDHPLSPTAIPLPSSPPPNAHDYDLPPLNASHSPSDPTSAPSPEISGEESIPMDPGSSMAPEPEQLDHYPPQILPLVDTPVVTQVSEQKPAVSEGDIEVFDNPQSVITSAPSRVPTDVIPNAESVVDLAQTDGHEPDIASIPVEELLSRHSDSTNVEALQERLKLMEQRFTDVSESFGKLQSEKSAMDKVLQELTPVQSCQDAGALRDYLQNAQLKIEMSQDEIKRLTGKLTRQDERIEELRETHRLESRSQIELVDELRSQIQQSEALLKGSRSSNSQLEADIAKQESKVDQLRTEVEKLSGLAKDEEEKRNKAVSLLKTVRQKLVKAEKDREDALKEAAALKESQIIDRDKEQLDREKMQSELNKLKIEKEVSLADFRTQFERDLTASKQRSDKELSALRSQFELESSAAKSSQEQAMSLKDAQINRLEKSIQSLSAEKDSLFDHLQMRQAEVESSQSLLEVLQSQTTELQYQVRERDDRIALISEELSDARQQRHVGLSDVSMSPEEVAKLLAATESRHEAKLSVLKQKLAGVEAERVEVEAEWRRKVEAKVHEAQRWKSMVDTTSQSRQDDDDRTHELQAEVERLRLAARAYDHEVSQLRQQIERLTHDEILSYMIQQTLREELRKIQSSAALLDRQRGPGVGYWSSSSTSDVNPSPSPASSQLSGATRPDSPITKGNDEDVNLEYLRNVILQFLEHKEMRPNLVRVLSTILRFTPQETRRLIAKV</sequence>
<evidence type="ECO:0000256" key="5">
    <source>
        <dbReference type="ARBA" id="ARBA00023136"/>
    </source>
</evidence>
<dbReference type="SMART" id="SM00755">
    <property type="entry name" value="Grip"/>
    <property type="match status" value="1"/>
</dbReference>
<evidence type="ECO:0000313" key="10">
    <source>
        <dbReference type="Proteomes" id="UP001203297"/>
    </source>
</evidence>
<dbReference type="PANTHER" id="PTHR23157:SF25">
    <property type="entry name" value="GRIP AND COILED-COIL DOMAIN-CONTAINING PROTEIN 1"/>
    <property type="match status" value="1"/>
</dbReference>
<evidence type="ECO:0000313" key="9">
    <source>
        <dbReference type="EMBL" id="KAI0307801.1"/>
    </source>
</evidence>
<organism evidence="9 10">
    <name type="scientific">Multifurca ochricompacta</name>
    <dbReference type="NCBI Taxonomy" id="376703"/>
    <lineage>
        <taxon>Eukaryota</taxon>
        <taxon>Fungi</taxon>
        <taxon>Dikarya</taxon>
        <taxon>Basidiomycota</taxon>
        <taxon>Agaricomycotina</taxon>
        <taxon>Agaricomycetes</taxon>
        <taxon>Russulales</taxon>
        <taxon>Russulaceae</taxon>
        <taxon>Multifurca</taxon>
    </lineage>
</organism>
<dbReference type="Pfam" id="PF01465">
    <property type="entry name" value="GRIP"/>
    <property type="match status" value="1"/>
</dbReference>
<feature type="compositionally biased region" description="Polar residues" evidence="7">
    <location>
        <begin position="16"/>
        <end position="35"/>
    </location>
</feature>
<dbReference type="AlphaFoldDB" id="A0AAD4QTW3"/>
<feature type="coiled-coil region" evidence="6">
    <location>
        <begin position="600"/>
        <end position="627"/>
    </location>
</feature>
<feature type="coiled-coil region" evidence="6">
    <location>
        <begin position="358"/>
        <end position="459"/>
    </location>
</feature>